<dbReference type="GO" id="GO:0010181">
    <property type="term" value="F:FMN binding"/>
    <property type="evidence" value="ECO:0007669"/>
    <property type="project" value="UniProtKB-UniRule"/>
</dbReference>
<dbReference type="InterPro" id="IPR050104">
    <property type="entry name" value="FMN-dep_NADH:Q_OxRdtase_AzoR1"/>
</dbReference>
<dbReference type="InterPro" id="IPR003680">
    <property type="entry name" value="Flavodoxin_fold"/>
</dbReference>
<dbReference type="PANTHER" id="PTHR43741">
    <property type="entry name" value="FMN-DEPENDENT NADH-AZOREDUCTASE 1"/>
    <property type="match status" value="1"/>
</dbReference>
<dbReference type="InterPro" id="IPR023048">
    <property type="entry name" value="NADH:quinone_OxRdtase_FMN_depd"/>
</dbReference>
<reference evidence="9 10" key="1">
    <citation type="submission" date="2020-08" db="EMBL/GenBank/DDBJ databases">
        <title>Sequencing the genomes of 1000 actinobacteria strains.</title>
        <authorList>
            <person name="Klenk H.-P."/>
        </authorList>
    </citation>
    <scope>NUCLEOTIDE SEQUENCE [LARGE SCALE GENOMIC DNA]</scope>
    <source>
        <strain evidence="9 10">DSM 45790</strain>
    </source>
</reference>
<evidence type="ECO:0000256" key="5">
    <source>
        <dbReference type="ARBA" id="ARBA00048542"/>
    </source>
</evidence>
<comment type="cofactor">
    <cofactor evidence="6">
        <name>FMN</name>
        <dbReference type="ChEBI" id="CHEBI:58210"/>
    </cofactor>
    <text evidence="6">Binds 1 FMN per subunit.</text>
</comment>
<protein>
    <recommendedName>
        <fullName evidence="6">FMN dependent NADH:quinone oxidoreductase</fullName>
        <ecNumber evidence="6">1.6.5.-</ecNumber>
    </recommendedName>
    <alternativeName>
        <fullName evidence="6">Azo-dye reductase</fullName>
    </alternativeName>
    <alternativeName>
        <fullName evidence="6">FMN-dependent NADH-azo compound oxidoreductase</fullName>
    </alternativeName>
    <alternativeName>
        <fullName evidence="6">FMN-dependent NADH-azoreductase</fullName>
        <ecNumber evidence="6">1.7.1.17</ecNumber>
    </alternativeName>
</protein>
<keyword evidence="2 6" id="KW-0288">FMN</keyword>
<gene>
    <name evidence="6" type="primary">azoR</name>
    <name evidence="9" type="ORF">BJ981_001031</name>
</gene>
<comment type="similarity">
    <text evidence="6">Belongs to the azoreductase type 1 family.</text>
</comment>
<dbReference type="Proteomes" id="UP000588112">
    <property type="component" value="Unassembled WGS sequence"/>
</dbReference>
<dbReference type="GO" id="GO:0009055">
    <property type="term" value="F:electron transfer activity"/>
    <property type="evidence" value="ECO:0007669"/>
    <property type="project" value="UniProtKB-UniRule"/>
</dbReference>
<dbReference type="InterPro" id="IPR029039">
    <property type="entry name" value="Flavoprotein-like_sf"/>
</dbReference>
<comment type="caution">
    <text evidence="6">Lacks conserved residue(s) required for the propagation of feature annotation.</text>
</comment>
<evidence type="ECO:0000256" key="2">
    <source>
        <dbReference type="ARBA" id="ARBA00022643"/>
    </source>
</evidence>
<name>A0A7W8Z0R3_9ACTN</name>
<dbReference type="EMBL" id="JACHBR010000001">
    <property type="protein sequence ID" value="MBB5625332.1"/>
    <property type="molecule type" value="Genomic_DNA"/>
</dbReference>
<comment type="catalytic activity">
    <reaction evidence="6">
        <text>2 a quinone + NADH + H(+) = 2 a 1,4-benzosemiquinone + NAD(+)</text>
        <dbReference type="Rhea" id="RHEA:65952"/>
        <dbReference type="ChEBI" id="CHEBI:15378"/>
        <dbReference type="ChEBI" id="CHEBI:57540"/>
        <dbReference type="ChEBI" id="CHEBI:57945"/>
        <dbReference type="ChEBI" id="CHEBI:132124"/>
        <dbReference type="ChEBI" id="CHEBI:134225"/>
    </reaction>
</comment>
<dbReference type="Gene3D" id="3.40.50.360">
    <property type="match status" value="1"/>
</dbReference>
<feature type="region of interest" description="Disordered" evidence="7">
    <location>
        <begin position="196"/>
        <end position="219"/>
    </location>
</feature>
<organism evidence="9 10">
    <name type="scientific">Sphaerisporangium krabiense</name>
    <dbReference type="NCBI Taxonomy" id="763782"/>
    <lineage>
        <taxon>Bacteria</taxon>
        <taxon>Bacillati</taxon>
        <taxon>Actinomycetota</taxon>
        <taxon>Actinomycetes</taxon>
        <taxon>Streptosporangiales</taxon>
        <taxon>Streptosporangiaceae</taxon>
        <taxon>Sphaerisporangium</taxon>
    </lineage>
</organism>
<keyword evidence="4 6" id="KW-0520">NAD</keyword>
<dbReference type="Pfam" id="PF02525">
    <property type="entry name" value="Flavodoxin_2"/>
    <property type="match status" value="1"/>
</dbReference>
<comment type="function">
    <text evidence="6">Also exhibits azoreductase activity. Catalyzes the reductive cleavage of the azo bond in aromatic azo compounds to the corresponding amines.</text>
</comment>
<accession>A0A7W8Z0R3</accession>
<dbReference type="PANTHER" id="PTHR43741:SF4">
    <property type="entry name" value="FMN-DEPENDENT NADH:QUINONE OXIDOREDUCTASE"/>
    <property type="match status" value="1"/>
</dbReference>
<feature type="binding site" evidence="6">
    <location>
        <begin position="15"/>
        <end position="17"/>
    </location>
    <ligand>
        <name>FMN</name>
        <dbReference type="ChEBI" id="CHEBI:58210"/>
    </ligand>
</feature>
<feature type="binding site" evidence="6">
    <location>
        <begin position="136"/>
        <end position="139"/>
    </location>
    <ligand>
        <name>FMN</name>
        <dbReference type="ChEBI" id="CHEBI:58210"/>
    </ligand>
</feature>
<dbReference type="EC" id="1.6.5.-" evidence="6"/>
<keyword evidence="10" id="KW-1185">Reference proteome</keyword>
<dbReference type="GO" id="GO:0016655">
    <property type="term" value="F:oxidoreductase activity, acting on NAD(P)H, quinone or similar compound as acceptor"/>
    <property type="evidence" value="ECO:0007669"/>
    <property type="project" value="InterPro"/>
</dbReference>
<feature type="domain" description="Flavodoxin-like fold" evidence="8">
    <location>
        <begin position="4"/>
        <end position="165"/>
    </location>
</feature>
<feature type="compositionally biased region" description="Basic and acidic residues" evidence="7">
    <location>
        <begin position="196"/>
        <end position="207"/>
    </location>
</feature>
<keyword evidence="3 6" id="KW-0560">Oxidoreductase</keyword>
<evidence type="ECO:0000256" key="1">
    <source>
        <dbReference type="ARBA" id="ARBA00022630"/>
    </source>
</evidence>
<evidence type="ECO:0000313" key="10">
    <source>
        <dbReference type="Proteomes" id="UP000588112"/>
    </source>
</evidence>
<sequence length="219" mass="23902">MILFRLDASIQGERSVSRQVADTAEAAWRRARPDGRVIHRDLATTPVPADAWALAVTGNATPEELRTDAQRDAIALAAELADEMAQADAYVLAVPLYNYGVSQHVKTWLDLLFTDPRFAPGTEPLLAGRPTALVITRGGGYGEGTPRAGWDHATPWYRRMFGDLMRMDLHVSEVELTLAEVHDSMAPLRPLAKESLRAGHESAERHGRVIAGQTASALT</sequence>
<evidence type="ECO:0000256" key="6">
    <source>
        <dbReference type="HAMAP-Rule" id="MF_01216"/>
    </source>
</evidence>
<dbReference type="RefSeq" id="WP_184608562.1">
    <property type="nucleotide sequence ID" value="NZ_BOOS01000032.1"/>
</dbReference>
<evidence type="ECO:0000256" key="4">
    <source>
        <dbReference type="ARBA" id="ARBA00023027"/>
    </source>
</evidence>
<comment type="catalytic activity">
    <reaction evidence="5">
        <text>N,N-dimethyl-1,4-phenylenediamine + anthranilate + 2 NAD(+) = 2-(4-dimethylaminophenyl)diazenylbenzoate + 2 NADH + 2 H(+)</text>
        <dbReference type="Rhea" id="RHEA:55872"/>
        <dbReference type="ChEBI" id="CHEBI:15378"/>
        <dbReference type="ChEBI" id="CHEBI:15783"/>
        <dbReference type="ChEBI" id="CHEBI:16567"/>
        <dbReference type="ChEBI" id="CHEBI:57540"/>
        <dbReference type="ChEBI" id="CHEBI:57945"/>
        <dbReference type="ChEBI" id="CHEBI:71579"/>
        <dbReference type="EC" id="1.7.1.17"/>
    </reaction>
    <physiologicalReaction direction="right-to-left" evidence="5">
        <dbReference type="Rhea" id="RHEA:55874"/>
    </physiologicalReaction>
</comment>
<evidence type="ECO:0000259" key="8">
    <source>
        <dbReference type="Pfam" id="PF02525"/>
    </source>
</evidence>
<evidence type="ECO:0000256" key="7">
    <source>
        <dbReference type="SAM" id="MobiDB-lite"/>
    </source>
</evidence>
<comment type="caution">
    <text evidence="9">The sequence shown here is derived from an EMBL/GenBank/DDBJ whole genome shotgun (WGS) entry which is preliminary data.</text>
</comment>
<comment type="function">
    <text evidence="6">Quinone reductase that provides resistance to thiol-specific stress caused by electrophilic quinones.</text>
</comment>
<dbReference type="AlphaFoldDB" id="A0A7W8Z0R3"/>
<dbReference type="GO" id="GO:0016652">
    <property type="term" value="F:oxidoreductase activity, acting on NAD(P)H as acceptor"/>
    <property type="evidence" value="ECO:0007669"/>
    <property type="project" value="UniProtKB-UniRule"/>
</dbReference>
<feature type="binding site" evidence="6">
    <location>
        <position position="9"/>
    </location>
    <ligand>
        <name>FMN</name>
        <dbReference type="ChEBI" id="CHEBI:58210"/>
    </ligand>
</feature>
<dbReference type="HAMAP" id="MF_01216">
    <property type="entry name" value="Azoreductase_type1"/>
    <property type="match status" value="1"/>
</dbReference>
<comment type="subunit">
    <text evidence="6">Homodimer.</text>
</comment>
<evidence type="ECO:0000313" key="9">
    <source>
        <dbReference type="EMBL" id="MBB5625332.1"/>
    </source>
</evidence>
<evidence type="ECO:0000256" key="3">
    <source>
        <dbReference type="ARBA" id="ARBA00023002"/>
    </source>
</evidence>
<dbReference type="SUPFAM" id="SSF52218">
    <property type="entry name" value="Flavoproteins"/>
    <property type="match status" value="1"/>
</dbReference>
<dbReference type="EC" id="1.7.1.17" evidence="6"/>
<proteinExistence type="inferred from homology"/>
<keyword evidence="1 6" id="KW-0285">Flavoprotein</keyword>